<sequence>MQKIRIAAMGVATLAIALAAAQYMQSHAGGSSAVNHAKPAPVTTTPLGKAETLGRLAVSDVTLTSALPSAPRVAQKPVSPLPAVASGPAPEKQTTLPTLPREEKAPALTCEQELNVTPLAAAMVRLELSAHCLANERFTLHHNGLMVTAITDDDGRSELVVPALSAEPVFIVAFMNGEGAVATAKVPEFSQYDRVVVQWKGQSGLQLHAREGGADYGSEGHVWAEAPRDMTTGDGGFLVRLGDARAAEPLMADVYSYPTGTNPEAQVTLSVEAQVTQANCMKDVEAQTLEFPVNGKTRSQDLILSIPDCDAAGDFLVLKNLLNDLKVAAR</sequence>
<comment type="caution">
    <text evidence="3">The sequence shown here is derived from an EMBL/GenBank/DDBJ whole genome shotgun (WGS) entry which is preliminary data.</text>
</comment>
<reference evidence="3 4" key="1">
    <citation type="submission" date="2005-12" db="EMBL/GenBank/DDBJ databases">
        <authorList>
            <person name="Moran M.A."/>
            <person name="Ferriera S."/>
            <person name="Johnson J."/>
            <person name="Kravitz S."/>
            <person name="Halpern A."/>
            <person name="Remington K."/>
            <person name="Beeson K."/>
            <person name="Tran B."/>
            <person name="Rogers Y.-H."/>
            <person name="Friedman R."/>
            <person name="Venter J.C."/>
        </authorList>
    </citation>
    <scope>NUCLEOTIDE SEQUENCE [LARGE SCALE GENOMIC DNA]</scope>
    <source>
        <strain evidence="4">ATCC BAA-591 / DSM 15170 / ISM</strain>
    </source>
</reference>
<name>A3SKP0_ROSNI</name>
<accession>A3SKP0</accession>
<evidence type="ECO:0000313" key="4">
    <source>
        <dbReference type="Proteomes" id="UP000005954"/>
    </source>
</evidence>
<protein>
    <submittedName>
        <fullName evidence="3">Translocase</fullName>
    </submittedName>
</protein>
<dbReference type="OrthoDB" id="7956241at2"/>
<keyword evidence="4" id="KW-1185">Reference proteome</keyword>
<keyword evidence="2" id="KW-0732">Signal</keyword>
<evidence type="ECO:0000256" key="1">
    <source>
        <dbReference type="SAM" id="MobiDB-lite"/>
    </source>
</evidence>
<proteinExistence type="predicted"/>
<dbReference type="AlphaFoldDB" id="A3SKP0"/>
<gene>
    <name evidence="3" type="ORF">ISM_06490</name>
</gene>
<dbReference type="Proteomes" id="UP000005954">
    <property type="component" value="Unassembled WGS sequence"/>
</dbReference>
<dbReference type="EMBL" id="AALY01000001">
    <property type="protein sequence ID" value="EAP77921.1"/>
    <property type="molecule type" value="Genomic_DNA"/>
</dbReference>
<feature type="region of interest" description="Disordered" evidence="1">
    <location>
        <begin position="71"/>
        <end position="100"/>
    </location>
</feature>
<dbReference type="STRING" id="89187.ISM_06490"/>
<feature type="chain" id="PRO_5002658595" evidence="2">
    <location>
        <begin position="29"/>
        <end position="330"/>
    </location>
</feature>
<evidence type="ECO:0000256" key="2">
    <source>
        <dbReference type="SAM" id="SignalP"/>
    </source>
</evidence>
<dbReference type="HOGENOM" id="CLU_052957_0_0_5"/>
<feature type="signal peptide" evidence="2">
    <location>
        <begin position="1"/>
        <end position="28"/>
    </location>
</feature>
<dbReference type="RefSeq" id="WP_009813322.1">
    <property type="nucleotide sequence ID" value="NZ_CH724156.1"/>
</dbReference>
<evidence type="ECO:0000313" key="3">
    <source>
        <dbReference type="EMBL" id="EAP77921.1"/>
    </source>
</evidence>
<organism evidence="3 4">
    <name type="scientific">Roseovarius nubinhibens (strain ATCC BAA-591 / DSM 15170 / ISM)</name>
    <dbReference type="NCBI Taxonomy" id="89187"/>
    <lineage>
        <taxon>Bacteria</taxon>
        <taxon>Pseudomonadati</taxon>
        <taxon>Pseudomonadota</taxon>
        <taxon>Alphaproteobacteria</taxon>
        <taxon>Rhodobacterales</taxon>
        <taxon>Roseobacteraceae</taxon>
        <taxon>Roseovarius</taxon>
    </lineage>
</organism>
<dbReference type="eggNOG" id="ENOG502ZH0U">
    <property type="taxonomic scope" value="Bacteria"/>
</dbReference>